<evidence type="ECO:0000256" key="3">
    <source>
        <dbReference type="ARBA" id="ARBA00011892"/>
    </source>
</evidence>
<dbReference type="AlphaFoldDB" id="A0A1Q8SMW2"/>
<organism evidence="9 10">
    <name type="scientific">Salinicola socius</name>
    <dbReference type="NCBI Taxonomy" id="404433"/>
    <lineage>
        <taxon>Bacteria</taxon>
        <taxon>Pseudomonadati</taxon>
        <taxon>Pseudomonadota</taxon>
        <taxon>Gammaproteobacteria</taxon>
        <taxon>Oceanospirillales</taxon>
        <taxon>Halomonadaceae</taxon>
        <taxon>Salinicola</taxon>
    </lineage>
</organism>
<dbReference type="InterPro" id="IPR000312">
    <property type="entry name" value="Glycosyl_Trfase_fam3"/>
</dbReference>
<dbReference type="SUPFAM" id="SSF54680">
    <property type="entry name" value="Pyrimidine nucleoside phosphorylase C-terminal domain"/>
    <property type="match status" value="1"/>
</dbReference>
<evidence type="ECO:0000313" key="9">
    <source>
        <dbReference type="EMBL" id="OLO02763.1"/>
    </source>
</evidence>
<dbReference type="Pfam" id="PF07831">
    <property type="entry name" value="PYNP_C"/>
    <property type="match status" value="1"/>
</dbReference>
<dbReference type="GO" id="GO:0004645">
    <property type="term" value="F:1,4-alpha-oligoglucan phosphorylase activity"/>
    <property type="evidence" value="ECO:0007669"/>
    <property type="project" value="InterPro"/>
</dbReference>
<comment type="catalytic activity">
    <reaction evidence="6 7">
        <text>thymidine + phosphate = 2-deoxy-alpha-D-ribose 1-phosphate + thymine</text>
        <dbReference type="Rhea" id="RHEA:16037"/>
        <dbReference type="ChEBI" id="CHEBI:17748"/>
        <dbReference type="ChEBI" id="CHEBI:17821"/>
        <dbReference type="ChEBI" id="CHEBI:43474"/>
        <dbReference type="ChEBI" id="CHEBI:57259"/>
        <dbReference type="EC" id="2.4.2.4"/>
    </reaction>
</comment>
<dbReference type="HAMAP" id="MF_01628">
    <property type="entry name" value="Thymid_phosp"/>
    <property type="match status" value="1"/>
</dbReference>
<dbReference type="NCBIfam" id="TIGR02644">
    <property type="entry name" value="Y_phosphoryl"/>
    <property type="match status" value="1"/>
</dbReference>
<dbReference type="NCBIfam" id="NF004490">
    <property type="entry name" value="PRK05820.1"/>
    <property type="match status" value="1"/>
</dbReference>
<evidence type="ECO:0000256" key="7">
    <source>
        <dbReference type="HAMAP-Rule" id="MF_01628"/>
    </source>
</evidence>
<dbReference type="STRING" id="404433.BTW07_17805"/>
<dbReference type="InterPro" id="IPR013465">
    <property type="entry name" value="Thymidine_Pase"/>
</dbReference>
<evidence type="ECO:0000313" key="10">
    <source>
        <dbReference type="Proteomes" id="UP000186878"/>
    </source>
</evidence>
<dbReference type="EC" id="2.4.2.4" evidence="3 7"/>
<evidence type="ECO:0000256" key="2">
    <source>
        <dbReference type="ARBA" id="ARBA00011738"/>
    </source>
</evidence>
<keyword evidence="5 7" id="KW-0808">Transferase</keyword>
<comment type="subunit">
    <text evidence="2 7">Homodimer.</text>
</comment>
<comment type="pathway">
    <text evidence="7">Pyrimidine metabolism; dTMP biosynthesis via salvage pathway; dTMP from thymine: step 1/2.</text>
</comment>
<accession>A0A1Q8SMW2</accession>
<dbReference type="PANTHER" id="PTHR10515">
    <property type="entry name" value="THYMIDINE PHOSPHORYLASE"/>
    <property type="match status" value="1"/>
</dbReference>
<keyword evidence="10" id="KW-1185">Reference proteome</keyword>
<sequence>MKRSSRPPTATDSFVRSQAENAMLTQEIIRRKRDGQTLNRRMLDLVVRGIADGSVGDAQIGAFAMAVYLNGMNRDEAVALTESIRDSGQVMRWTDLDLPGPVLDKHSTGGVGDLVSLVLGPWIAACGGHVPMVSGRGLGHTGGTLDKLESIPGYDVTPTDDIFRRLVKEVGVAIIGQTGSLAPADKRLYGVRDVTATVESIPLIVASILGKKLACGLETLVMDVKVGSGAFMPTPEASRELAEAIVAIGCGAGTTTSVLLTDMNQPLADCAGNSLEILEALRLLGGDGKRSRLYQVTRQLGQEMLLQSGLASDAQDAGTRLDRALDSGEALERFSQMVHGLGGPSDLAERAGHHLPTASVTLDLDADRAGFISAIDTRALGLGVVELGGGRRNAGDAIDHRVGLSHIAALGQRIEPGQPLLRIHAAERADAEAVTQRLRHAFILSETDDATPPPLIHATLRQEDL</sequence>
<dbReference type="PIRSF" id="PIRSF000478">
    <property type="entry name" value="TP_PyNP"/>
    <property type="match status" value="1"/>
</dbReference>
<proteinExistence type="inferred from homology"/>
<dbReference type="EMBL" id="MSDO01000031">
    <property type="protein sequence ID" value="OLO02763.1"/>
    <property type="molecule type" value="Genomic_DNA"/>
</dbReference>
<dbReference type="Proteomes" id="UP000186878">
    <property type="component" value="Unassembled WGS sequence"/>
</dbReference>
<dbReference type="GO" id="GO:0046104">
    <property type="term" value="P:thymidine metabolic process"/>
    <property type="evidence" value="ECO:0007669"/>
    <property type="project" value="UniProtKB-UniRule"/>
</dbReference>
<comment type="function">
    <text evidence="7">The enzymes which catalyze the reversible phosphorolysis of pyrimidine nucleosides are involved in the degradation of these compounds and in their utilization as carbon and energy sources, or in the rescue of pyrimidine bases for nucleotide synthesis.</text>
</comment>
<dbReference type="InterPro" id="IPR036566">
    <property type="entry name" value="PYNP-like_C_sf"/>
</dbReference>
<evidence type="ECO:0000256" key="6">
    <source>
        <dbReference type="ARBA" id="ARBA00048550"/>
    </source>
</evidence>
<evidence type="ECO:0000256" key="4">
    <source>
        <dbReference type="ARBA" id="ARBA00022676"/>
    </source>
</evidence>
<reference evidence="9 10" key="1">
    <citation type="submission" date="2016-12" db="EMBL/GenBank/DDBJ databases">
        <title>Draft genome sequences of strains Salinicola socius SMB35, Salinicola sp. MH3R3-1 and Chromohalobacter sp. SMB17 from the Verkhnekamsk potash mining region of Russia.</title>
        <authorList>
            <person name="Mavrodi D.V."/>
            <person name="Olsson B.E."/>
            <person name="Korsakova E.S."/>
            <person name="Pyankova A."/>
            <person name="Mavrodi O.V."/>
            <person name="Plotnikova E.G."/>
        </authorList>
    </citation>
    <scope>NUCLEOTIDE SEQUENCE [LARGE SCALE GENOMIC DNA]</scope>
    <source>
        <strain evidence="9 10">SMB35</strain>
    </source>
</reference>
<dbReference type="NCBIfam" id="TIGR02643">
    <property type="entry name" value="T_phosphoryl"/>
    <property type="match status" value="1"/>
</dbReference>
<keyword evidence="4 7" id="KW-0328">Glycosyltransferase</keyword>
<dbReference type="GO" id="GO:0006206">
    <property type="term" value="P:pyrimidine nucleobase metabolic process"/>
    <property type="evidence" value="ECO:0007669"/>
    <property type="project" value="InterPro"/>
</dbReference>
<dbReference type="InterPro" id="IPR035902">
    <property type="entry name" value="Nuc_phospho_transferase"/>
</dbReference>
<protein>
    <recommendedName>
        <fullName evidence="3 7">Thymidine phosphorylase</fullName>
        <ecNumber evidence="3 7">2.4.2.4</ecNumber>
    </recommendedName>
    <alternativeName>
        <fullName evidence="7">TdRPase</fullName>
    </alternativeName>
</protein>
<name>A0A1Q8SMW2_9GAMM</name>
<dbReference type="Pfam" id="PF02885">
    <property type="entry name" value="Glycos_trans_3N"/>
    <property type="match status" value="1"/>
</dbReference>
<comment type="similarity">
    <text evidence="1 7">Belongs to the thymidine/pyrimidine-nucleoside phosphorylase family.</text>
</comment>
<dbReference type="InterPro" id="IPR013102">
    <property type="entry name" value="PYNP_C"/>
</dbReference>
<dbReference type="InterPro" id="IPR017459">
    <property type="entry name" value="Glycosyl_Trfase_fam3_N_dom"/>
</dbReference>
<dbReference type="Gene3D" id="3.90.1170.30">
    <property type="entry name" value="Pyrimidine nucleoside phosphorylase-like, C-terminal domain"/>
    <property type="match status" value="1"/>
</dbReference>
<dbReference type="GO" id="GO:0009032">
    <property type="term" value="F:thymidine phosphorylase activity"/>
    <property type="evidence" value="ECO:0007669"/>
    <property type="project" value="UniProtKB-UniRule"/>
</dbReference>
<gene>
    <name evidence="7" type="primary">deoA</name>
    <name evidence="9" type="ORF">BTW07_17805</name>
</gene>
<evidence type="ECO:0000259" key="8">
    <source>
        <dbReference type="SMART" id="SM00941"/>
    </source>
</evidence>
<dbReference type="Pfam" id="PF00591">
    <property type="entry name" value="Glycos_transf_3"/>
    <property type="match status" value="1"/>
</dbReference>
<dbReference type="InterPro" id="IPR018090">
    <property type="entry name" value="Pyrmidine_PPas_bac/euk"/>
</dbReference>
<dbReference type="SMART" id="SM00941">
    <property type="entry name" value="PYNP_C"/>
    <property type="match status" value="1"/>
</dbReference>
<dbReference type="Gene3D" id="3.40.1030.10">
    <property type="entry name" value="Nucleoside phosphorylase/phosphoribosyltransferase catalytic domain"/>
    <property type="match status" value="1"/>
</dbReference>
<dbReference type="PANTHER" id="PTHR10515:SF0">
    <property type="entry name" value="THYMIDINE PHOSPHORYLASE"/>
    <property type="match status" value="1"/>
</dbReference>
<dbReference type="InterPro" id="IPR036320">
    <property type="entry name" value="Glycosyl_Trfase_fam3_N_dom_sf"/>
</dbReference>
<dbReference type="Gene3D" id="1.20.970.10">
    <property type="entry name" value="Transferase, Pyrimidine Nucleoside Phosphorylase, Chain C"/>
    <property type="match status" value="1"/>
</dbReference>
<dbReference type="UniPathway" id="UPA00578">
    <property type="reaction ID" value="UER00638"/>
</dbReference>
<evidence type="ECO:0000256" key="1">
    <source>
        <dbReference type="ARBA" id="ARBA00006915"/>
    </source>
</evidence>
<dbReference type="SUPFAM" id="SSF47648">
    <property type="entry name" value="Nucleoside phosphorylase/phosphoribosyltransferase N-terminal domain"/>
    <property type="match status" value="1"/>
</dbReference>
<feature type="domain" description="Pyrimidine nucleoside phosphorylase C-terminal" evidence="8">
    <location>
        <begin position="371"/>
        <end position="445"/>
    </location>
</feature>
<dbReference type="FunFam" id="3.40.1030.10:FF:000003">
    <property type="entry name" value="Pyrimidine-nucleoside phosphorylase"/>
    <property type="match status" value="1"/>
</dbReference>
<evidence type="ECO:0000256" key="5">
    <source>
        <dbReference type="ARBA" id="ARBA00022679"/>
    </source>
</evidence>
<dbReference type="PROSITE" id="PS00647">
    <property type="entry name" value="THYMID_PHOSPHORYLASE"/>
    <property type="match status" value="1"/>
</dbReference>
<dbReference type="InterPro" id="IPR000053">
    <property type="entry name" value="Thymidine/pyrmidine_PPase"/>
</dbReference>
<dbReference type="SUPFAM" id="SSF52418">
    <property type="entry name" value="Nucleoside phosphorylase/phosphoribosyltransferase catalytic domain"/>
    <property type="match status" value="1"/>
</dbReference>
<dbReference type="GO" id="GO:0005829">
    <property type="term" value="C:cytosol"/>
    <property type="evidence" value="ECO:0007669"/>
    <property type="project" value="TreeGrafter"/>
</dbReference>
<comment type="caution">
    <text evidence="9">The sequence shown here is derived from an EMBL/GenBank/DDBJ whole genome shotgun (WGS) entry which is preliminary data.</text>
</comment>
<dbReference type="InterPro" id="IPR017872">
    <property type="entry name" value="Pyrmidine_PPase_CS"/>
</dbReference>